<feature type="domain" description="PAC" evidence="12">
    <location>
        <begin position="336"/>
        <end position="388"/>
    </location>
</feature>
<dbReference type="Pfam" id="PF00512">
    <property type="entry name" value="HisKA"/>
    <property type="match status" value="1"/>
</dbReference>
<dbReference type="SUPFAM" id="SSF55874">
    <property type="entry name" value="ATPase domain of HSP90 chaperone/DNA topoisomerase II/histidine kinase"/>
    <property type="match status" value="1"/>
</dbReference>
<evidence type="ECO:0000256" key="5">
    <source>
        <dbReference type="ARBA" id="ARBA00022777"/>
    </source>
</evidence>
<evidence type="ECO:0000256" key="3">
    <source>
        <dbReference type="ARBA" id="ARBA00022553"/>
    </source>
</evidence>
<keyword evidence="8" id="KW-0472">Membrane</keyword>
<dbReference type="Gene3D" id="1.10.287.130">
    <property type="match status" value="1"/>
</dbReference>
<evidence type="ECO:0000256" key="4">
    <source>
        <dbReference type="ARBA" id="ARBA00022679"/>
    </source>
</evidence>
<evidence type="ECO:0000313" key="13">
    <source>
        <dbReference type="EMBL" id="RAK65594.1"/>
    </source>
</evidence>
<dbReference type="InterPro" id="IPR036890">
    <property type="entry name" value="HATPase_C_sf"/>
</dbReference>
<dbReference type="SUPFAM" id="SSF52172">
    <property type="entry name" value="CheY-like"/>
    <property type="match status" value="1"/>
</dbReference>
<feature type="domain" description="PAC" evidence="12">
    <location>
        <begin position="210"/>
        <end position="262"/>
    </location>
</feature>
<dbReference type="Pfam" id="PF08447">
    <property type="entry name" value="PAS_3"/>
    <property type="match status" value="2"/>
</dbReference>
<dbReference type="InterPro" id="IPR000700">
    <property type="entry name" value="PAS-assoc_C"/>
</dbReference>
<dbReference type="PROSITE" id="PS50112">
    <property type="entry name" value="PAS"/>
    <property type="match status" value="2"/>
</dbReference>
<dbReference type="InterPro" id="IPR011006">
    <property type="entry name" value="CheY-like_superfamily"/>
</dbReference>
<dbReference type="CDD" id="cd00082">
    <property type="entry name" value="HisKA"/>
    <property type="match status" value="1"/>
</dbReference>
<keyword evidence="14" id="KW-1185">Reference proteome</keyword>
<evidence type="ECO:0000259" key="11">
    <source>
        <dbReference type="PROSITE" id="PS50112"/>
    </source>
</evidence>
<dbReference type="GO" id="GO:0000155">
    <property type="term" value="F:phosphorelay sensor kinase activity"/>
    <property type="evidence" value="ECO:0007669"/>
    <property type="project" value="InterPro"/>
</dbReference>
<feature type="coiled-coil region" evidence="7">
    <location>
        <begin position="390"/>
        <end position="420"/>
    </location>
</feature>
<dbReference type="SMART" id="SM00387">
    <property type="entry name" value="HATPase_c"/>
    <property type="match status" value="1"/>
</dbReference>
<dbReference type="PROSITE" id="PS50109">
    <property type="entry name" value="HIS_KIN"/>
    <property type="match status" value="1"/>
</dbReference>
<dbReference type="CDD" id="cd00130">
    <property type="entry name" value="PAS"/>
    <property type="match status" value="2"/>
</dbReference>
<feature type="domain" description="Histidine kinase" evidence="9">
    <location>
        <begin position="426"/>
        <end position="646"/>
    </location>
</feature>
<dbReference type="SMART" id="SM00091">
    <property type="entry name" value="PAS"/>
    <property type="match status" value="2"/>
</dbReference>
<evidence type="ECO:0000313" key="14">
    <source>
        <dbReference type="Proteomes" id="UP000249524"/>
    </source>
</evidence>
<dbReference type="NCBIfam" id="TIGR00229">
    <property type="entry name" value="sensory_box"/>
    <property type="match status" value="2"/>
</dbReference>
<evidence type="ECO:0000256" key="2">
    <source>
        <dbReference type="ARBA" id="ARBA00012438"/>
    </source>
</evidence>
<keyword evidence="3 6" id="KW-0597">Phosphoprotein</keyword>
<feature type="transmembrane region" description="Helical" evidence="8">
    <location>
        <begin position="18"/>
        <end position="40"/>
    </location>
</feature>
<dbReference type="InterPro" id="IPR013655">
    <property type="entry name" value="PAS_fold_3"/>
</dbReference>
<dbReference type="InterPro" id="IPR003661">
    <property type="entry name" value="HisK_dim/P_dom"/>
</dbReference>
<dbReference type="PANTHER" id="PTHR43304">
    <property type="entry name" value="PHYTOCHROME-LIKE PROTEIN CPH1"/>
    <property type="match status" value="1"/>
</dbReference>
<dbReference type="AlphaFoldDB" id="A0A328BI63"/>
<keyword evidence="8" id="KW-0812">Transmembrane</keyword>
<dbReference type="Pfam" id="PF02518">
    <property type="entry name" value="HATPase_c"/>
    <property type="match status" value="1"/>
</dbReference>
<dbReference type="InterPro" id="IPR035965">
    <property type="entry name" value="PAS-like_dom_sf"/>
</dbReference>
<evidence type="ECO:0000259" key="12">
    <source>
        <dbReference type="PROSITE" id="PS50113"/>
    </source>
</evidence>
<feature type="transmembrane region" description="Helical" evidence="8">
    <location>
        <begin position="93"/>
        <end position="113"/>
    </location>
</feature>
<keyword evidence="5 13" id="KW-0418">Kinase</keyword>
<feature type="domain" description="PAS" evidence="11">
    <location>
        <begin position="137"/>
        <end position="196"/>
    </location>
</feature>
<evidence type="ECO:0000259" key="10">
    <source>
        <dbReference type="PROSITE" id="PS50110"/>
    </source>
</evidence>
<feature type="transmembrane region" description="Helical" evidence="8">
    <location>
        <begin position="52"/>
        <end position="81"/>
    </location>
</feature>
<dbReference type="RefSeq" id="WP_111276190.1">
    <property type="nucleotide sequence ID" value="NZ_QFYS01000004.1"/>
</dbReference>
<feature type="domain" description="PAS" evidence="11">
    <location>
        <begin position="263"/>
        <end position="334"/>
    </location>
</feature>
<gene>
    <name evidence="13" type="ORF">DJ019_11590</name>
</gene>
<dbReference type="PRINTS" id="PR00344">
    <property type="entry name" value="BCTRLSENSOR"/>
</dbReference>
<dbReference type="SMART" id="SM00086">
    <property type="entry name" value="PAC"/>
    <property type="match status" value="2"/>
</dbReference>
<feature type="modified residue" description="4-aspartylphosphate" evidence="6">
    <location>
        <position position="718"/>
    </location>
</feature>
<dbReference type="InterPro" id="IPR001789">
    <property type="entry name" value="Sig_transdc_resp-reg_receiver"/>
</dbReference>
<keyword evidence="7" id="KW-0175">Coiled coil</keyword>
<dbReference type="Proteomes" id="UP000249524">
    <property type="component" value="Unassembled WGS sequence"/>
</dbReference>
<keyword evidence="4" id="KW-0808">Transferase</keyword>
<dbReference type="SUPFAM" id="SSF55785">
    <property type="entry name" value="PYP-like sensor domain (PAS domain)"/>
    <property type="match status" value="2"/>
</dbReference>
<dbReference type="InterPro" id="IPR003594">
    <property type="entry name" value="HATPase_dom"/>
</dbReference>
<dbReference type="Pfam" id="PF00072">
    <property type="entry name" value="Response_reg"/>
    <property type="match status" value="1"/>
</dbReference>
<proteinExistence type="predicted"/>
<keyword evidence="8" id="KW-1133">Transmembrane helix</keyword>
<dbReference type="Gene3D" id="3.40.50.2300">
    <property type="match status" value="1"/>
</dbReference>
<evidence type="ECO:0000256" key="8">
    <source>
        <dbReference type="SAM" id="Phobius"/>
    </source>
</evidence>
<dbReference type="InterPro" id="IPR000014">
    <property type="entry name" value="PAS"/>
</dbReference>
<reference evidence="13 14" key="1">
    <citation type="submission" date="2018-05" db="EMBL/GenBank/DDBJ databases">
        <authorList>
            <person name="Lanie J.A."/>
            <person name="Ng W.-L."/>
            <person name="Kazmierczak K.M."/>
            <person name="Andrzejewski T.M."/>
            <person name="Davidsen T.M."/>
            <person name="Wayne K.J."/>
            <person name="Tettelin H."/>
            <person name="Glass J.I."/>
            <person name="Rusch D."/>
            <person name="Podicherti R."/>
            <person name="Tsui H.-C.T."/>
            <person name="Winkler M.E."/>
        </authorList>
    </citation>
    <scope>NUCLEOTIDE SEQUENCE [LARGE SCALE GENOMIC DNA]</scope>
    <source>
        <strain evidence="13 14">BUT-10</strain>
    </source>
</reference>
<dbReference type="Gene3D" id="3.30.565.10">
    <property type="entry name" value="Histidine kinase-like ATPase, C-terminal domain"/>
    <property type="match status" value="1"/>
</dbReference>
<dbReference type="InterPro" id="IPR005467">
    <property type="entry name" value="His_kinase_dom"/>
</dbReference>
<organism evidence="13 14">
    <name type="scientific">Phenylobacterium kunshanense</name>
    <dbReference type="NCBI Taxonomy" id="1445034"/>
    <lineage>
        <taxon>Bacteria</taxon>
        <taxon>Pseudomonadati</taxon>
        <taxon>Pseudomonadota</taxon>
        <taxon>Alphaproteobacteria</taxon>
        <taxon>Caulobacterales</taxon>
        <taxon>Caulobacteraceae</taxon>
        <taxon>Phenylobacterium</taxon>
    </lineage>
</organism>
<dbReference type="PROSITE" id="PS50113">
    <property type="entry name" value="PAC"/>
    <property type="match status" value="2"/>
</dbReference>
<name>A0A328BI63_9CAUL</name>
<comment type="caution">
    <text evidence="13">The sequence shown here is derived from an EMBL/GenBank/DDBJ whole genome shotgun (WGS) entry which is preliminary data.</text>
</comment>
<feature type="domain" description="Response regulatory" evidence="10">
    <location>
        <begin position="668"/>
        <end position="782"/>
    </location>
</feature>
<dbReference type="InterPro" id="IPR004358">
    <property type="entry name" value="Sig_transdc_His_kin-like_C"/>
</dbReference>
<dbReference type="InterPro" id="IPR036097">
    <property type="entry name" value="HisK_dim/P_sf"/>
</dbReference>
<dbReference type="PANTHER" id="PTHR43304:SF1">
    <property type="entry name" value="PAC DOMAIN-CONTAINING PROTEIN"/>
    <property type="match status" value="1"/>
</dbReference>
<dbReference type="SMART" id="SM00388">
    <property type="entry name" value="HisKA"/>
    <property type="match status" value="1"/>
</dbReference>
<comment type="catalytic activity">
    <reaction evidence="1">
        <text>ATP + protein L-histidine = ADP + protein N-phospho-L-histidine.</text>
        <dbReference type="EC" id="2.7.13.3"/>
    </reaction>
</comment>
<dbReference type="PROSITE" id="PS50110">
    <property type="entry name" value="RESPONSE_REGULATORY"/>
    <property type="match status" value="1"/>
</dbReference>
<dbReference type="Gene3D" id="3.30.450.20">
    <property type="entry name" value="PAS domain"/>
    <property type="match status" value="2"/>
</dbReference>
<protein>
    <recommendedName>
        <fullName evidence="2">histidine kinase</fullName>
        <ecNumber evidence="2">2.7.13.3</ecNumber>
    </recommendedName>
</protein>
<dbReference type="OrthoDB" id="7284568at2"/>
<dbReference type="EMBL" id="QFYS01000004">
    <property type="protein sequence ID" value="RAK65594.1"/>
    <property type="molecule type" value="Genomic_DNA"/>
</dbReference>
<evidence type="ECO:0000256" key="7">
    <source>
        <dbReference type="SAM" id="Coils"/>
    </source>
</evidence>
<dbReference type="SUPFAM" id="SSF47384">
    <property type="entry name" value="Homodimeric domain of signal transducing histidine kinase"/>
    <property type="match status" value="1"/>
</dbReference>
<accession>A0A328BI63</accession>
<evidence type="ECO:0000256" key="1">
    <source>
        <dbReference type="ARBA" id="ARBA00000085"/>
    </source>
</evidence>
<dbReference type="InterPro" id="IPR001610">
    <property type="entry name" value="PAC"/>
</dbReference>
<dbReference type="SMART" id="SM00448">
    <property type="entry name" value="REC"/>
    <property type="match status" value="1"/>
</dbReference>
<sequence length="788" mass="84692">MTPPLWPLRLIPRRSPGILASLGISVVALGAAVAVRVLVLGFDRGLGLSVTYFPALIVVTLAAGARWGWAALAAAVGLHLISPSAFAIPSDALALLGLFVLSGAITVLVAAGFREALVRLDEAAEAEAAAQQTVIATEDRFRALADSAPILMWVTRVDGRREFANRAYVDFLGVGYQDAIEFDWRNVLHPDDIARVLREQAEGEASRSLFTLEARYLRHDGQYRWVRSVSQPRWGADGAFAGFVGVGYDVTEQRRAEDLLRESEHRFRTLADSAPIMMWISGPDNRREFVNQTYLDFLGVDFATATSGRLFEKVHPEDAQPLRRDAARQGAEGGSITVEARFRRADGEWRWLRTISKPRLGPDGELHGYIGVAYDTTEAHRVQGDLTRINDLLAERVDAALAERDEAEAALQRAQKLEAVGRLTGGVAHDFNNLLTVVIGALDLMQRRPDDAVRRERMIEAALGAARRGERLTQQLLAFSRRQALKPEPVAVDALLLEGEPLLRRAVGETASLCLDLQAPGVVANVDPSQFEAAVMNLVVNARDATPPGGAIRIETAAVRLAARQIDPLDAGDYVTVAVQDTGAGMDEATIARAFEPFFTTKAAGHGTGLGLSQVYGFAHQSGGAVTLHSVRGEGTRVCLYLPRAPVDAAARPEAEAGATAAVGPALKVLLVEDDPQVAELAEAMLRELGHKVTLCGHAAAALEVLDSGEPFDLMLTDLIMPGALSGVDLAREAVARRPDLPVILSSGYTGEVLSAAEESSWPLLRKPYGQDQLARMIADVMASSAGA</sequence>
<evidence type="ECO:0000259" key="9">
    <source>
        <dbReference type="PROSITE" id="PS50109"/>
    </source>
</evidence>
<dbReference type="InterPro" id="IPR052162">
    <property type="entry name" value="Sensor_kinase/Photoreceptor"/>
</dbReference>
<dbReference type="EC" id="2.7.13.3" evidence="2"/>
<evidence type="ECO:0000256" key="6">
    <source>
        <dbReference type="PROSITE-ProRule" id="PRU00169"/>
    </source>
</evidence>